<accession>A0A2H0VAF4</accession>
<name>A0A2H0VAF4_9BACT</name>
<dbReference type="InterPro" id="IPR050486">
    <property type="entry name" value="Mannose-1P_guanyltransferase"/>
</dbReference>
<dbReference type="Pfam" id="PF00483">
    <property type="entry name" value="NTP_transferase"/>
    <property type="match status" value="1"/>
</dbReference>
<dbReference type="GO" id="GO:0006355">
    <property type="term" value="P:regulation of DNA-templated transcription"/>
    <property type="evidence" value="ECO:0007669"/>
    <property type="project" value="InterPro"/>
</dbReference>
<dbReference type="InterPro" id="IPR005835">
    <property type="entry name" value="NTP_transferase_dom"/>
</dbReference>
<dbReference type="EMBL" id="PFAK01000050">
    <property type="protein sequence ID" value="PIR96063.1"/>
    <property type="molecule type" value="Genomic_DNA"/>
</dbReference>
<proteinExistence type="predicted"/>
<reference evidence="3" key="1">
    <citation type="submission" date="2017-09" db="EMBL/GenBank/DDBJ databases">
        <title>Depth-based differentiation of microbial function through sediment-hosted aquifers and enrichment of novel symbionts in the deep terrestrial subsurface.</title>
        <authorList>
            <person name="Probst A.J."/>
            <person name="Ladd B."/>
            <person name="Jarett J.K."/>
            <person name="Geller-Mcgrath D.E."/>
            <person name="Sieber C.M.K."/>
            <person name="Emerson J.B."/>
            <person name="Anantharaman K."/>
            <person name="Thomas B.C."/>
            <person name="Malmstrom R."/>
            <person name="Stieglmeier M."/>
            <person name="Klingl A."/>
            <person name="Woyke T."/>
            <person name="Ryan C.M."/>
            <person name="Banfield J.F."/>
        </authorList>
    </citation>
    <scope>NUCLEOTIDE SEQUENCE [LARGE SCALE GENOMIC DNA]</scope>
</reference>
<evidence type="ECO:0000259" key="1">
    <source>
        <dbReference type="Pfam" id="PF00483"/>
    </source>
</evidence>
<gene>
    <name evidence="2" type="ORF">COT92_03060</name>
</gene>
<protein>
    <recommendedName>
        <fullName evidence="1">Nucleotidyl transferase domain-containing protein</fullName>
    </recommendedName>
</protein>
<dbReference type="Proteomes" id="UP000230922">
    <property type="component" value="Unassembled WGS sequence"/>
</dbReference>
<dbReference type="Gene3D" id="3.90.550.10">
    <property type="entry name" value="Spore Coat Polysaccharide Biosynthesis Protein SpsA, Chain A"/>
    <property type="match status" value="1"/>
</dbReference>
<dbReference type="InterPro" id="IPR013321">
    <property type="entry name" value="Arc_rbn_hlx_hlx"/>
</dbReference>
<sequence>MSRERLTITLKDEILKALDSQIDGQKLRNRSHAIEYYLSKSLMAKAAKVLILAGGKAVYFESEKKKLPKAMVKVAGKPLLEQVLLKLKRFKFTEVWISVGEGGEIIKKHFEDGSDLGLNINYLDQPAKCKGTAEALLQAKDAVGSGSFLLLYGDVLSDIDYSDLLEYHRSQRGEICTMALTVAETVSMWGLAQLNGSRIVSFEEKPKIPRTFSRLVNAGIYAMEPEIFKYIKKDEAKLESGIFPRLAEEGKLYGYPFKGLWLDISNSAAYKQALSQVKNLSNL</sequence>
<organism evidence="2 3">
    <name type="scientific">Candidatus Doudnabacteria bacterium CG10_big_fil_rev_8_21_14_0_10_42_18</name>
    <dbReference type="NCBI Taxonomy" id="1974552"/>
    <lineage>
        <taxon>Bacteria</taxon>
        <taxon>Candidatus Doudnaibacteriota</taxon>
    </lineage>
</organism>
<evidence type="ECO:0000313" key="2">
    <source>
        <dbReference type="EMBL" id="PIR96063.1"/>
    </source>
</evidence>
<comment type="caution">
    <text evidence="2">The sequence shown here is derived from an EMBL/GenBank/DDBJ whole genome shotgun (WGS) entry which is preliminary data.</text>
</comment>
<dbReference type="CDD" id="cd04181">
    <property type="entry name" value="NTP_transferase"/>
    <property type="match status" value="1"/>
</dbReference>
<dbReference type="SUPFAM" id="SSF53448">
    <property type="entry name" value="Nucleotide-diphospho-sugar transferases"/>
    <property type="match status" value="1"/>
</dbReference>
<feature type="domain" description="Nucleotidyl transferase" evidence="1">
    <location>
        <begin position="48"/>
        <end position="277"/>
    </location>
</feature>
<dbReference type="Gene3D" id="1.10.1220.10">
    <property type="entry name" value="Met repressor-like"/>
    <property type="match status" value="1"/>
</dbReference>
<dbReference type="InterPro" id="IPR029044">
    <property type="entry name" value="Nucleotide-diphossugar_trans"/>
</dbReference>
<dbReference type="PANTHER" id="PTHR22572">
    <property type="entry name" value="SUGAR-1-PHOSPHATE GUANYL TRANSFERASE"/>
    <property type="match status" value="1"/>
</dbReference>
<evidence type="ECO:0000313" key="3">
    <source>
        <dbReference type="Proteomes" id="UP000230922"/>
    </source>
</evidence>
<dbReference type="AlphaFoldDB" id="A0A2H0VAF4"/>